<evidence type="ECO:0000256" key="6">
    <source>
        <dbReference type="SAM" id="Phobius"/>
    </source>
</evidence>
<proteinExistence type="inferred from homology"/>
<keyword evidence="5 6" id="KW-0472">Membrane</keyword>
<reference evidence="7 8" key="2">
    <citation type="journal article" date="2019" name="G3 (Bethesda)">
        <title>Hybrid Assembly of the Genome of the Entomopathogenic Nematode Steinernema carpocapsae Identifies the X-Chromosome.</title>
        <authorList>
            <person name="Serra L."/>
            <person name="Macchietto M."/>
            <person name="Macias-Munoz A."/>
            <person name="McGill C.J."/>
            <person name="Rodriguez I.M."/>
            <person name="Rodriguez B."/>
            <person name="Murad R."/>
            <person name="Mortazavi A."/>
        </authorList>
    </citation>
    <scope>NUCLEOTIDE SEQUENCE [LARGE SCALE GENOMIC DNA]</scope>
    <source>
        <strain evidence="7 8">ALL</strain>
    </source>
</reference>
<evidence type="ECO:0000256" key="2">
    <source>
        <dbReference type="ARBA" id="ARBA00008458"/>
    </source>
</evidence>
<feature type="transmembrane region" description="Helical" evidence="6">
    <location>
        <begin position="74"/>
        <end position="93"/>
    </location>
</feature>
<accession>A0A4U8UZY9</accession>
<keyword evidence="8" id="KW-1185">Reference proteome</keyword>
<evidence type="ECO:0000256" key="4">
    <source>
        <dbReference type="ARBA" id="ARBA00022989"/>
    </source>
</evidence>
<protein>
    <submittedName>
        <fullName evidence="7">Uncharacterized protein</fullName>
    </submittedName>
</protein>
<feature type="transmembrane region" description="Helical" evidence="6">
    <location>
        <begin position="7"/>
        <end position="29"/>
    </location>
</feature>
<evidence type="ECO:0000313" key="8">
    <source>
        <dbReference type="Proteomes" id="UP000298663"/>
    </source>
</evidence>
<keyword evidence="4 6" id="KW-1133">Transmembrane helix</keyword>
<dbReference type="OrthoDB" id="67317at2759"/>
<dbReference type="PANTHER" id="PTHR31733">
    <property type="entry name" value="RIBONUCLEASE KAPPA"/>
    <property type="match status" value="1"/>
</dbReference>
<comment type="caution">
    <text evidence="7">The sequence shown here is derived from an EMBL/GenBank/DDBJ whole genome shotgun (WGS) entry which is preliminary data.</text>
</comment>
<sequence>MCGPKCTCFIFLVSIWGVCFLTIVGGLFYNNSVGLLEDLPGEEANSNIVQSEAQWEQRSDKIKDLYKQNAYNSWVAAAIHLGVAAVCLVRLTCIRIR</sequence>
<comment type="similarity">
    <text evidence="2">Belongs to the RNase K family.</text>
</comment>
<dbReference type="GO" id="GO:0016020">
    <property type="term" value="C:membrane"/>
    <property type="evidence" value="ECO:0007669"/>
    <property type="project" value="UniProtKB-SubCell"/>
</dbReference>
<dbReference type="InterPro" id="IPR026770">
    <property type="entry name" value="RNase_K"/>
</dbReference>
<organism evidence="7 8">
    <name type="scientific">Steinernema carpocapsae</name>
    <name type="common">Entomopathogenic nematode</name>
    <dbReference type="NCBI Taxonomy" id="34508"/>
    <lineage>
        <taxon>Eukaryota</taxon>
        <taxon>Metazoa</taxon>
        <taxon>Ecdysozoa</taxon>
        <taxon>Nematoda</taxon>
        <taxon>Chromadorea</taxon>
        <taxon>Rhabditida</taxon>
        <taxon>Tylenchina</taxon>
        <taxon>Panagrolaimomorpha</taxon>
        <taxon>Strongyloidoidea</taxon>
        <taxon>Steinernematidae</taxon>
        <taxon>Steinernema</taxon>
    </lineage>
</organism>
<reference evidence="7 8" key="1">
    <citation type="journal article" date="2015" name="Genome Biol.">
        <title>Comparative genomics of Steinernema reveals deeply conserved gene regulatory networks.</title>
        <authorList>
            <person name="Dillman A.R."/>
            <person name="Macchietto M."/>
            <person name="Porter C.F."/>
            <person name="Rogers A."/>
            <person name="Williams B."/>
            <person name="Antoshechkin I."/>
            <person name="Lee M.M."/>
            <person name="Goodwin Z."/>
            <person name="Lu X."/>
            <person name="Lewis E.E."/>
            <person name="Goodrich-Blair H."/>
            <person name="Stock S.P."/>
            <person name="Adams B.J."/>
            <person name="Sternberg P.W."/>
            <person name="Mortazavi A."/>
        </authorList>
    </citation>
    <scope>NUCLEOTIDE SEQUENCE [LARGE SCALE GENOMIC DNA]</scope>
    <source>
        <strain evidence="7 8">ALL</strain>
    </source>
</reference>
<dbReference type="STRING" id="34508.A0A4U8UZY9"/>
<gene>
    <name evidence="7" type="ORF">L596_005736</name>
</gene>
<dbReference type="EMBL" id="AZBU02000001">
    <property type="protein sequence ID" value="TMS39166.1"/>
    <property type="molecule type" value="Genomic_DNA"/>
</dbReference>
<dbReference type="GO" id="GO:0004521">
    <property type="term" value="F:RNA endonuclease activity"/>
    <property type="evidence" value="ECO:0007669"/>
    <property type="project" value="InterPro"/>
</dbReference>
<comment type="subcellular location">
    <subcellularLocation>
        <location evidence="1">Membrane</location>
        <topology evidence="1">Multi-pass membrane protein</topology>
    </subcellularLocation>
</comment>
<evidence type="ECO:0000256" key="5">
    <source>
        <dbReference type="ARBA" id="ARBA00023136"/>
    </source>
</evidence>
<dbReference type="AlphaFoldDB" id="A0A4U8UZY9"/>
<evidence type="ECO:0000256" key="3">
    <source>
        <dbReference type="ARBA" id="ARBA00022692"/>
    </source>
</evidence>
<dbReference type="Proteomes" id="UP000298663">
    <property type="component" value="Unassembled WGS sequence"/>
</dbReference>
<evidence type="ECO:0000313" key="7">
    <source>
        <dbReference type="EMBL" id="TMS39166.1"/>
    </source>
</evidence>
<keyword evidence="3 6" id="KW-0812">Transmembrane</keyword>
<name>A0A4U8UZY9_STECR</name>
<evidence type="ECO:0000256" key="1">
    <source>
        <dbReference type="ARBA" id="ARBA00004141"/>
    </source>
</evidence>